<comment type="pathway">
    <text evidence="1">Carbohydrate metabolism; tricarboxylic acid cycle.</text>
</comment>
<dbReference type="UniPathway" id="UPA00223"/>
<evidence type="ECO:0000256" key="1">
    <source>
        <dbReference type="ARBA" id="ARBA00005163"/>
    </source>
</evidence>
<dbReference type="OrthoDB" id="9800864at2"/>
<dbReference type="GO" id="GO:0005829">
    <property type="term" value="C:cytosol"/>
    <property type="evidence" value="ECO:0007669"/>
    <property type="project" value="TreeGrafter"/>
</dbReference>
<dbReference type="Pfam" id="PF00285">
    <property type="entry name" value="Citrate_synt"/>
    <property type="match status" value="1"/>
</dbReference>
<dbReference type="PANTHER" id="PTHR11739">
    <property type="entry name" value="CITRATE SYNTHASE"/>
    <property type="match status" value="1"/>
</dbReference>
<dbReference type="EC" id="2.3.3.16" evidence="3"/>
<dbReference type="InterPro" id="IPR036969">
    <property type="entry name" value="Citrate_synthase_sf"/>
</dbReference>
<evidence type="ECO:0000256" key="2">
    <source>
        <dbReference type="ARBA" id="ARBA00010566"/>
    </source>
</evidence>
<name>A0A3E2B672_9FIRM</name>
<dbReference type="PRINTS" id="PR00143">
    <property type="entry name" value="CITRTSNTHASE"/>
</dbReference>
<dbReference type="GO" id="GO:0036440">
    <property type="term" value="F:citrate synthase activity"/>
    <property type="evidence" value="ECO:0007669"/>
    <property type="project" value="UniProtKB-EC"/>
</dbReference>
<organism evidence="5 6">
    <name type="scientific">Evtepia gabavorous</name>
    <dbReference type="NCBI Taxonomy" id="2211183"/>
    <lineage>
        <taxon>Bacteria</taxon>
        <taxon>Bacillati</taxon>
        <taxon>Bacillota</taxon>
        <taxon>Clostridia</taxon>
        <taxon>Eubacteriales</taxon>
        <taxon>Evtepia</taxon>
    </lineage>
</organism>
<dbReference type="Gene3D" id="1.10.230.10">
    <property type="entry name" value="Cytochrome P450-Terp, domain 2"/>
    <property type="match status" value="1"/>
</dbReference>
<dbReference type="NCBIfam" id="NF010635">
    <property type="entry name" value="PRK14032.1"/>
    <property type="match status" value="1"/>
</dbReference>
<evidence type="ECO:0000313" key="5">
    <source>
        <dbReference type="EMBL" id="RFT07550.1"/>
    </source>
</evidence>
<dbReference type="AlphaFoldDB" id="A0A3E2B672"/>
<comment type="caution">
    <text evidence="5">The sequence shown here is derived from an EMBL/GenBank/DDBJ whole genome shotgun (WGS) entry which is preliminary data.</text>
</comment>
<dbReference type="Gene3D" id="1.10.580.10">
    <property type="entry name" value="Citrate Synthase, domain 1"/>
    <property type="match status" value="1"/>
</dbReference>
<dbReference type="GO" id="GO:0006099">
    <property type="term" value="P:tricarboxylic acid cycle"/>
    <property type="evidence" value="ECO:0007669"/>
    <property type="project" value="UniProtKB-UniPathway"/>
</dbReference>
<dbReference type="GO" id="GO:0005975">
    <property type="term" value="P:carbohydrate metabolic process"/>
    <property type="evidence" value="ECO:0007669"/>
    <property type="project" value="TreeGrafter"/>
</dbReference>
<dbReference type="PANTHER" id="PTHR11739:SF4">
    <property type="entry name" value="CITRATE SYNTHASE, PEROXISOMAL"/>
    <property type="match status" value="1"/>
</dbReference>
<evidence type="ECO:0000256" key="4">
    <source>
        <dbReference type="ARBA" id="ARBA00022679"/>
    </source>
</evidence>
<dbReference type="RefSeq" id="WP_021919773.1">
    <property type="nucleotide sequence ID" value="NZ_CAKXKJ010000009.1"/>
</dbReference>
<sequence length="460" mass="51393">MEKNGTGILEQYTGSLSHRIEQEYHIGEELYRGDIKRGLRNSDGTGVPIGVTRVGSVLGYMIEDGVRIPVPGQLYYRGIELNEIVEAHRQAGTFGFEEVAYLLLMGYLPSRGELDRFNEIMNRARKLPNGFTEDMIMKNPSRNIMNKLARSVLSLYSYDENPDDTSLDNILLQSVKLVGAFPSIVANAYSVKRHYFEGGSLHIHFPMEGLSTAENFLRMIRPNTKYTEEEAHLLDMMLMVHAEHGGGNNSTFVCRALSSSGTDTYSAIAGAVGSLKGPLHGGANAKVMEMFRYVKENVNPKDDGSIRDYLAKLLNKEAGDHSGKIYGLGHAVYTISDPRAVLLKKYAKHMAEIKGYAEDFQLLEKIEEMGIPMIQAKTGSEIPMCANVDMYSGLVYTMLGIPEDVFTPLFASARIAGWCANRIEEVVTCHRIMRPAYRAVIKRAHYDPIEARPSHYNFQL</sequence>
<dbReference type="InterPro" id="IPR016143">
    <property type="entry name" value="Citrate_synth-like_sm_a-sub"/>
</dbReference>
<keyword evidence="4" id="KW-0808">Transferase</keyword>
<evidence type="ECO:0000256" key="3">
    <source>
        <dbReference type="ARBA" id="ARBA00012972"/>
    </source>
</evidence>
<gene>
    <name evidence="5" type="ORF">DV520_02595</name>
</gene>
<evidence type="ECO:0000313" key="6">
    <source>
        <dbReference type="Proteomes" id="UP000260649"/>
    </source>
</evidence>
<reference evidence="5 6" key="1">
    <citation type="submission" date="2018-07" db="EMBL/GenBank/DDBJ databases">
        <title>GABA Modulating Bacteria of the Human Gut Microbiota.</title>
        <authorList>
            <person name="Strandwitz P."/>
            <person name="Kim K.H."/>
            <person name="Terekhova D."/>
            <person name="Liu J.K."/>
            <person name="Sharma A."/>
            <person name="Levering J."/>
            <person name="Mcdonald D."/>
            <person name="Dietrich D."/>
            <person name="Ramadhar T.R."/>
            <person name="Lekbua A."/>
            <person name="Mroue N."/>
            <person name="Liston C."/>
            <person name="Stewart E.J."/>
            <person name="Dubin M.J."/>
            <person name="Zengler K."/>
            <person name="Knight R."/>
            <person name="Gilbert J.A."/>
            <person name="Clardy J."/>
            <person name="Lewis K."/>
        </authorList>
    </citation>
    <scope>NUCLEOTIDE SEQUENCE [LARGE SCALE GENOMIC DNA]</scope>
    <source>
        <strain evidence="5 6">KLE1738</strain>
    </source>
</reference>
<accession>A0A3E2B672</accession>
<dbReference type="InterPro" id="IPR002020">
    <property type="entry name" value="Citrate_synthase"/>
</dbReference>
<proteinExistence type="inferred from homology"/>
<dbReference type="EMBL" id="QQRQ01000002">
    <property type="protein sequence ID" value="RFT07550.1"/>
    <property type="molecule type" value="Genomic_DNA"/>
</dbReference>
<keyword evidence="6" id="KW-1185">Reference proteome</keyword>
<comment type="similarity">
    <text evidence="2">Belongs to the citrate synthase family.</text>
</comment>
<dbReference type="GeneID" id="97994629"/>
<protein>
    <recommendedName>
        <fullName evidence="3">citrate synthase (unknown stereospecificity)</fullName>
        <ecNumber evidence="3">2.3.3.16</ecNumber>
    </recommendedName>
</protein>
<dbReference type="InterPro" id="IPR016142">
    <property type="entry name" value="Citrate_synth-like_lrg_a-sub"/>
</dbReference>
<dbReference type="Proteomes" id="UP000260649">
    <property type="component" value="Unassembled WGS sequence"/>
</dbReference>
<dbReference type="SUPFAM" id="SSF48256">
    <property type="entry name" value="Citrate synthase"/>
    <property type="match status" value="1"/>
</dbReference>